<comment type="caution">
    <text evidence="2">The sequence shown here is derived from an EMBL/GenBank/DDBJ whole genome shotgun (WGS) entry which is preliminary data.</text>
</comment>
<dbReference type="Pfam" id="PF22636">
    <property type="entry name" value="FlK"/>
    <property type="match status" value="1"/>
</dbReference>
<dbReference type="PANTHER" id="PTHR36934">
    <property type="entry name" value="BLR0278 PROTEIN"/>
    <property type="match status" value="1"/>
</dbReference>
<dbReference type="SUPFAM" id="SSF54637">
    <property type="entry name" value="Thioesterase/thiol ester dehydrase-isomerase"/>
    <property type="match status" value="1"/>
</dbReference>
<reference evidence="2 3" key="1">
    <citation type="submission" date="2021-03" db="EMBL/GenBank/DDBJ databases">
        <title>Genomic Encyclopedia of Type Strains, Phase IV (KMG-IV): sequencing the most valuable type-strain genomes for metagenomic binning, comparative biology and taxonomic classification.</title>
        <authorList>
            <person name="Goeker M."/>
        </authorList>
    </citation>
    <scope>NUCLEOTIDE SEQUENCE [LARGE SCALE GENOMIC DNA]</scope>
    <source>
        <strain evidence="2 3">DSM 6139</strain>
    </source>
</reference>
<organism evidence="2 3">
    <name type="scientific">Youngiibacter multivorans</name>
    <dbReference type="NCBI Taxonomy" id="937251"/>
    <lineage>
        <taxon>Bacteria</taxon>
        <taxon>Bacillati</taxon>
        <taxon>Bacillota</taxon>
        <taxon>Clostridia</taxon>
        <taxon>Eubacteriales</taxon>
        <taxon>Clostridiaceae</taxon>
        <taxon>Youngiibacter</taxon>
    </lineage>
</organism>
<dbReference type="InterPro" id="IPR025540">
    <property type="entry name" value="FlK"/>
</dbReference>
<gene>
    <name evidence="2" type="ORF">J2Z34_003016</name>
</gene>
<evidence type="ECO:0000313" key="2">
    <source>
        <dbReference type="EMBL" id="MBP1920504.1"/>
    </source>
</evidence>
<keyword evidence="3" id="KW-1185">Reference proteome</keyword>
<dbReference type="EMBL" id="JAGGKC010000031">
    <property type="protein sequence ID" value="MBP1920504.1"/>
    <property type="molecule type" value="Genomic_DNA"/>
</dbReference>
<feature type="domain" description="Fluoroacetyl-CoA-specific thioesterase-like" evidence="1">
    <location>
        <begin position="17"/>
        <end position="119"/>
    </location>
</feature>
<dbReference type="Proteomes" id="UP001519271">
    <property type="component" value="Unassembled WGS sequence"/>
</dbReference>
<protein>
    <submittedName>
        <fullName evidence="2">Thioesterase</fullName>
    </submittedName>
</protein>
<dbReference type="InterPro" id="IPR029069">
    <property type="entry name" value="HotDog_dom_sf"/>
</dbReference>
<dbReference type="RefSeq" id="WP_245250831.1">
    <property type="nucleotide sequence ID" value="NZ_JAGGKC010000031.1"/>
</dbReference>
<evidence type="ECO:0000313" key="3">
    <source>
        <dbReference type="Proteomes" id="UP001519271"/>
    </source>
</evidence>
<dbReference type="InterPro" id="IPR054485">
    <property type="entry name" value="FlK-like_dom"/>
</dbReference>
<sequence>MENGLKAGIKGFLKMTVTENDTAAALGSGNISVFSTPSMIALMEKTSRLSVQGLLDNTKTTVGTKVAISHLKASPVGSEVMCESILTVVDGRRLEFTVAAWVDGEKIGEGTHERFIVDEAKFLSAVYKK</sequence>
<dbReference type="Gene3D" id="3.10.129.10">
    <property type="entry name" value="Hotdog Thioesterase"/>
    <property type="match status" value="1"/>
</dbReference>
<accession>A0ABS4G7J9</accession>
<dbReference type="PANTHER" id="PTHR36934:SF1">
    <property type="entry name" value="THIOESTERASE DOMAIN-CONTAINING PROTEIN"/>
    <property type="match status" value="1"/>
</dbReference>
<name>A0ABS4G7J9_9CLOT</name>
<evidence type="ECO:0000259" key="1">
    <source>
        <dbReference type="Pfam" id="PF22636"/>
    </source>
</evidence>
<dbReference type="PIRSF" id="PIRSF014972">
    <property type="entry name" value="FlK"/>
    <property type="match status" value="1"/>
</dbReference>
<proteinExistence type="predicted"/>